<protein>
    <submittedName>
        <fullName evidence="1">Uncharacterized protein</fullName>
    </submittedName>
</protein>
<sequence length="106" mass="12254">MTTPRNRASWIENLEEDTITTHPETGIIYRDYKGVKRILLLKQIHKYSDGTLKIIEEHLEEAALKVKNSENPDDPIQIDLIGEFAEAIGVRLDFRRTLRHCEVILG</sequence>
<name>A0A9P0ZHA0_CUSEU</name>
<evidence type="ECO:0000313" key="1">
    <source>
        <dbReference type="EMBL" id="CAH9100355.1"/>
    </source>
</evidence>
<keyword evidence="2" id="KW-1185">Reference proteome</keyword>
<comment type="caution">
    <text evidence="1">The sequence shown here is derived from an EMBL/GenBank/DDBJ whole genome shotgun (WGS) entry which is preliminary data.</text>
</comment>
<evidence type="ECO:0000313" key="2">
    <source>
        <dbReference type="Proteomes" id="UP001152484"/>
    </source>
</evidence>
<dbReference type="EMBL" id="CAMAPE010000038">
    <property type="protein sequence ID" value="CAH9100355.1"/>
    <property type="molecule type" value="Genomic_DNA"/>
</dbReference>
<proteinExistence type="predicted"/>
<accession>A0A9P0ZHA0</accession>
<dbReference type="AlphaFoldDB" id="A0A9P0ZHA0"/>
<organism evidence="1 2">
    <name type="scientific">Cuscuta europaea</name>
    <name type="common">European dodder</name>
    <dbReference type="NCBI Taxonomy" id="41803"/>
    <lineage>
        <taxon>Eukaryota</taxon>
        <taxon>Viridiplantae</taxon>
        <taxon>Streptophyta</taxon>
        <taxon>Embryophyta</taxon>
        <taxon>Tracheophyta</taxon>
        <taxon>Spermatophyta</taxon>
        <taxon>Magnoliopsida</taxon>
        <taxon>eudicotyledons</taxon>
        <taxon>Gunneridae</taxon>
        <taxon>Pentapetalae</taxon>
        <taxon>asterids</taxon>
        <taxon>lamiids</taxon>
        <taxon>Solanales</taxon>
        <taxon>Convolvulaceae</taxon>
        <taxon>Cuscuteae</taxon>
        <taxon>Cuscuta</taxon>
        <taxon>Cuscuta subgen. Cuscuta</taxon>
    </lineage>
</organism>
<dbReference type="Proteomes" id="UP001152484">
    <property type="component" value="Unassembled WGS sequence"/>
</dbReference>
<reference evidence="1" key="1">
    <citation type="submission" date="2022-07" db="EMBL/GenBank/DDBJ databases">
        <authorList>
            <person name="Macas J."/>
            <person name="Novak P."/>
            <person name="Neumann P."/>
        </authorList>
    </citation>
    <scope>NUCLEOTIDE SEQUENCE</scope>
</reference>
<gene>
    <name evidence="1" type="ORF">CEURO_LOCUS14894</name>
</gene>